<evidence type="ECO:0000256" key="6">
    <source>
        <dbReference type="ARBA" id="ARBA00023136"/>
    </source>
</evidence>
<dbReference type="PANTHER" id="PTHR13254">
    <property type="entry name" value="GOLGI AUTOANTIGEN, GOLGIN SUBFAMILY A, 7"/>
    <property type="match status" value="1"/>
</dbReference>
<evidence type="ECO:0000256" key="4">
    <source>
        <dbReference type="ARBA" id="ARBA00018463"/>
    </source>
</evidence>
<dbReference type="InterPro" id="IPR051371">
    <property type="entry name" value="Ras_palmitoyltransferase"/>
</dbReference>
<keyword evidence="6" id="KW-0472">Membrane</keyword>
<evidence type="ECO:0000313" key="9">
    <source>
        <dbReference type="EMBL" id="CZS99925.1"/>
    </source>
</evidence>
<evidence type="ECO:0000259" key="8">
    <source>
        <dbReference type="Pfam" id="PF10256"/>
    </source>
</evidence>
<comment type="subunit">
    <text evidence="3">Interacts with ERF2.</text>
</comment>
<dbReference type="OrthoDB" id="5377273at2759"/>
<dbReference type="GO" id="GO:0031211">
    <property type="term" value="C:endoplasmic reticulum palmitoyltransferase complex"/>
    <property type="evidence" value="ECO:0007669"/>
    <property type="project" value="TreeGrafter"/>
</dbReference>
<feature type="region of interest" description="Disordered" evidence="7">
    <location>
        <begin position="210"/>
        <end position="271"/>
    </location>
</feature>
<protein>
    <recommendedName>
        <fullName evidence="4">Ras modification protein ERF4</fullName>
    </recommendedName>
</protein>
<dbReference type="Proteomes" id="UP000178912">
    <property type="component" value="Unassembled WGS sequence"/>
</dbReference>
<evidence type="ECO:0000256" key="2">
    <source>
        <dbReference type="ARBA" id="ARBA00007732"/>
    </source>
</evidence>
<dbReference type="GO" id="GO:0005789">
    <property type="term" value="C:endoplasmic reticulum membrane"/>
    <property type="evidence" value="ECO:0007669"/>
    <property type="project" value="UniProtKB-SubCell"/>
</dbReference>
<feature type="compositionally biased region" description="Pro residues" evidence="7">
    <location>
        <begin position="78"/>
        <end position="103"/>
    </location>
</feature>
<proteinExistence type="inferred from homology"/>
<name>A0A1E1KPJ4_9HELO</name>
<sequence>MIYVPSGTITRSSAKVLLQQQAASTDYANIIINTATSQTVTTIRRRKPSSHSRDKLADPSTAPRTTTPAIISNTPTNPRIPSPSFQPPYPSPSPIQPSNPPEPQVRVTSPTRWSLRTALIGGGNPETTTFASPFRNRSETGGSTIVGGRPRRPSTTRLWNPSNSTRGPPPPRQTQQSRGERVIAVPLQHPDLNSPRQGAAAGVEYPLLTLPEQRQKRHSGSTRASLQVERSGSSTGTNRVSLPRSVSIEVSRNRSGDNSPTIDKGKGRAIEEEREYTLQQLGSSGRRLSTSIILTQEISGITIDQVKGKANMSGDTEQGPNVLGSYEPVGTSNLPHNGSHISFQSGIGAAMSDTSSIVGSEGPAINPGEEWGPQHPCYPHMNPHVPLSSPLYQTTRIIRVRRDWMIEGDLAPTFSNLYPEILDPAGVSEQEFRTLVERVNTELIPAFSPWNFRNLVDGVLGLLTGWLWDDMGFTAVKSRLNNVERYLEDWNVEMEARSKEGPGSAPRVVPLRRTGYMNLDIQVSDPEVSYPASTPGDDRTATGLSHVSQ</sequence>
<dbReference type="PANTHER" id="PTHR13254:SF0">
    <property type="entry name" value="GOLGIN SUBFAMILY A MEMBER 7_ERF4 DOMAIN-CONTAINING PROTEIN"/>
    <property type="match status" value="1"/>
</dbReference>
<feature type="region of interest" description="Disordered" evidence="7">
    <location>
        <begin position="526"/>
        <end position="549"/>
    </location>
</feature>
<comment type="similarity">
    <text evidence="2">Belongs to the ERF4 family.</text>
</comment>
<dbReference type="AlphaFoldDB" id="A0A1E1KPJ4"/>
<evidence type="ECO:0000256" key="1">
    <source>
        <dbReference type="ARBA" id="ARBA00004406"/>
    </source>
</evidence>
<comment type="subcellular location">
    <subcellularLocation>
        <location evidence="1">Endoplasmic reticulum membrane</location>
        <topology evidence="1">Peripheral membrane protein</topology>
    </subcellularLocation>
</comment>
<feature type="compositionally biased region" description="Polar residues" evidence="7">
    <location>
        <begin position="221"/>
        <end position="240"/>
    </location>
</feature>
<feature type="compositionally biased region" description="Polar residues" evidence="7">
    <location>
        <begin position="62"/>
        <end position="77"/>
    </location>
</feature>
<dbReference type="GO" id="GO:0006612">
    <property type="term" value="P:protein targeting to membrane"/>
    <property type="evidence" value="ECO:0007669"/>
    <property type="project" value="TreeGrafter"/>
</dbReference>
<feature type="domain" description="Golgin subfamily A member 7/ERF4" evidence="8">
    <location>
        <begin position="397"/>
        <end position="520"/>
    </location>
</feature>
<feature type="region of interest" description="Disordered" evidence="7">
    <location>
        <begin position="39"/>
        <end position="179"/>
    </location>
</feature>
<keyword evidence="5" id="KW-0256">Endoplasmic reticulum</keyword>
<dbReference type="InterPro" id="IPR019383">
    <property type="entry name" value="Golgin_A_7/ERF4"/>
</dbReference>
<accession>A0A1E1KPJ4</accession>
<evidence type="ECO:0000313" key="10">
    <source>
        <dbReference type="Proteomes" id="UP000178912"/>
    </source>
</evidence>
<evidence type="ECO:0000256" key="3">
    <source>
        <dbReference type="ARBA" id="ARBA00011396"/>
    </source>
</evidence>
<evidence type="ECO:0000256" key="7">
    <source>
        <dbReference type="SAM" id="MobiDB-lite"/>
    </source>
</evidence>
<gene>
    <name evidence="9" type="ORF">RAG0_08185</name>
</gene>
<reference evidence="10" key="1">
    <citation type="submission" date="2016-03" db="EMBL/GenBank/DDBJ databases">
        <authorList>
            <person name="Guldener U."/>
        </authorList>
    </citation>
    <scope>NUCLEOTIDE SEQUENCE [LARGE SCALE GENOMIC DNA]</scope>
    <source>
        <strain evidence="10">04CH-RAC-A.6.1</strain>
    </source>
</reference>
<dbReference type="EMBL" id="FJUX01000042">
    <property type="protein sequence ID" value="CZS99925.1"/>
    <property type="molecule type" value="Genomic_DNA"/>
</dbReference>
<organism evidence="9 10">
    <name type="scientific">Rhynchosporium agropyri</name>
    <dbReference type="NCBI Taxonomy" id="914238"/>
    <lineage>
        <taxon>Eukaryota</taxon>
        <taxon>Fungi</taxon>
        <taxon>Dikarya</taxon>
        <taxon>Ascomycota</taxon>
        <taxon>Pezizomycotina</taxon>
        <taxon>Leotiomycetes</taxon>
        <taxon>Helotiales</taxon>
        <taxon>Ploettnerulaceae</taxon>
        <taxon>Rhynchosporium</taxon>
    </lineage>
</organism>
<evidence type="ECO:0000256" key="5">
    <source>
        <dbReference type="ARBA" id="ARBA00022824"/>
    </source>
</evidence>
<keyword evidence="10" id="KW-1185">Reference proteome</keyword>
<dbReference type="Pfam" id="PF10256">
    <property type="entry name" value="Erf4"/>
    <property type="match status" value="1"/>
</dbReference>